<sequence length="267" mass="28522">MNKNKPLVFIKIGGSLITDKTKPFSLKEDALAIICDEIKRASTLGKTLIIGHGAGSFAHVPAKKYQTHKGIINEESYRGIAEVADVAAQLNRIVIRTLIAHGVNAVTISPLSTIIAQNHELKSFCTESIEELLRLGLLPVLYGDQILDTKIGCTVYSTEKILGHLAVILKGKGYHVEQIIHCGQTNGVYDSDGKTIPLITSGNIEQYRSALGASHGTDVTGGMIHKVEETLSLAKQGIPGLIIDGVEHGSLSKAVNGEDVVGTRVEA</sequence>
<evidence type="ECO:0000256" key="2">
    <source>
        <dbReference type="ARBA" id="ARBA00012908"/>
    </source>
</evidence>
<dbReference type="GO" id="GO:0016114">
    <property type="term" value="P:terpenoid biosynthetic process"/>
    <property type="evidence" value="ECO:0007669"/>
    <property type="project" value="TreeGrafter"/>
</dbReference>
<dbReference type="PANTHER" id="PTHR43654">
    <property type="entry name" value="GLUTAMATE 5-KINASE"/>
    <property type="match status" value="1"/>
</dbReference>
<evidence type="ECO:0000256" key="5">
    <source>
        <dbReference type="ARBA" id="ARBA00022741"/>
    </source>
</evidence>
<dbReference type="Pfam" id="PF00696">
    <property type="entry name" value="AA_kinase"/>
    <property type="match status" value="1"/>
</dbReference>
<dbReference type="EC" id="2.7.4.26" evidence="2"/>
<evidence type="ECO:0000256" key="9">
    <source>
        <dbReference type="ARBA" id="ARBA00049063"/>
    </source>
</evidence>
<feature type="domain" description="Aspartate/glutamate/uridylate kinase" evidence="12">
    <location>
        <begin position="7"/>
        <end position="244"/>
    </location>
</feature>
<keyword evidence="8" id="KW-0414">Isoprene biosynthesis</keyword>
<dbReference type="PIRSF" id="PIRSF016496">
    <property type="entry name" value="Kin_FomA"/>
    <property type="match status" value="1"/>
</dbReference>
<comment type="catalytic activity">
    <reaction evidence="9">
        <text>isopentenyl phosphate + ATP = isopentenyl diphosphate + ADP</text>
        <dbReference type="Rhea" id="RHEA:33963"/>
        <dbReference type="ChEBI" id="CHEBI:30616"/>
        <dbReference type="ChEBI" id="CHEBI:65078"/>
        <dbReference type="ChEBI" id="CHEBI:128769"/>
        <dbReference type="ChEBI" id="CHEBI:456216"/>
        <dbReference type="EC" id="2.7.4.26"/>
    </reaction>
</comment>
<evidence type="ECO:0000256" key="6">
    <source>
        <dbReference type="ARBA" id="ARBA00022777"/>
    </source>
</evidence>
<organism evidence="13 14">
    <name type="scientific">Candidatus Gottesmanbacteria bacterium GW2011_GWA1_47_8</name>
    <dbReference type="NCBI Taxonomy" id="1618438"/>
    <lineage>
        <taxon>Bacteria</taxon>
        <taxon>Candidatus Gottesmaniibacteriota</taxon>
    </lineage>
</organism>
<gene>
    <name evidence="13" type="ORF">UY08_C0010G0003</name>
</gene>
<feature type="binding site" evidence="10">
    <location>
        <position position="55"/>
    </location>
    <ligand>
        <name>ATP</name>
        <dbReference type="ChEBI" id="CHEBI:30616"/>
    </ligand>
</feature>
<evidence type="ECO:0000256" key="1">
    <source>
        <dbReference type="ARBA" id="ARBA00010540"/>
    </source>
</evidence>
<proteinExistence type="inferred from homology"/>
<keyword evidence="4" id="KW-0808">Transferase</keyword>
<dbReference type="GO" id="GO:0102043">
    <property type="term" value="F:isopentenyl phosphate kinase activity"/>
    <property type="evidence" value="ECO:0007669"/>
    <property type="project" value="UniProtKB-EC"/>
</dbReference>
<feature type="binding site" evidence="10">
    <location>
        <position position="158"/>
    </location>
    <ligand>
        <name>substrate</name>
    </ligand>
</feature>
<feature type="binding site" evidence="10">
    <location>
        <position position="222"/>
    </location>
    <ligand>
        <name>ATP</name>
        <dbReference type="ChEBI" id="CHEBI:30616"/>
    </ligand>
</feature>
<dbReference type="GO" id="GO:0005829">
    <property type="term" value="C:cytosol"/>
    <property type="evidence" value="ECO:0007669"/>
    <property type="project" value="TreeGrafter"/>
</dbReference>
<evidence type="ECO:0000313" key="14">
    <source>
        <dbReference type="Proteomes" id="UP000034212"/>
    </source>
</evidence>
<dbReference type="AlphaFoldDB" id="A0A0G1TG12"/>
<feature type="binding site" evidence="10">
    <location>
        <position position="59"/>
    </location>
    <ligand>
        <name>substrate</name>
    </ligand>
</feature>
<dbReference type="InterPro" id="IPR001048">
    <property type="entry name" value="Asp/Glu/Uridylate_kinase"/>
</dbReference>
<dbReference type="EMBL" id="LCOQ01000010">
    <property type="protein sequence ID" value="KKU80757.1"/>
    <property type="molecule type" value="Genomic_DNA"/>
</dbReference>
<dbReference type="InterPro" id="IPR024192">
    <property type="entry name" value="Fosfomycin_R_FomA-type"/>
</dbReference>
<dbReference type="NCBIfam" id="NF040647">
    <property type="entry name" value="IPPK_Arch"/>
    <property type="match status" value="1"/>
</dbReference>
<evidence type="ECO:0000256" key="10">
    <source>
        <dbReference type="PIRSR" id="PIRSR016496-1"/>
    </source>
</evidence>
<keyword evidence="7 10" id="KW-0067">ATP-binding</keyword>
<evidence type="ECO:0000256" key="4">
    <source>
        <dbReference type="ARBA" id="ARBA00022679"/>
    </source>
</evidence>
<evidence type="ECO:0000256" key="11">
    <source>
        <dbReference type="PIRSR" id="PIRSR016496-2"/>
    </source>
</evidence>
<dbReference type="GO" id="GO:0005524">
    <property type="term" value="F:ATP binding"/>
    <property type="evidence" value="ECO:0007669"/>
    <property type="project" value="UniProtKB-KW"/>
</dbReference>
<dbReference type="InterPro" id="IPR036393">
    <property type="entry name" value="AceGlu_kinase-like_sf"/>
</dbReference>
<feature type="binding site" evidence="10">
    <location>
        <begin position="11"/>
        <end position="15"/>
    </location>
    <ligand>
        <name>ATP</name>
        <dbReference type="ChEBI" id="CHEBI:30616"/>
    </ligand>
</feature>
<comment type="similarity">
    <text evidence="1">Belongs to the isopentenyl phosphate kinase family.</text>
</comment>
<evidence type="ECO:0000256" key="3">
    <source>
        <dbReference type="ARBA" id="ARBA00017267"/>
    </source>
</evidence>
<dbReference type="SUPFAM" id="SSF53633">
    <property type="entry name" value="Carbamate kinase-like"/>
    <property type="match status" value="1"/>
</dbReference>
<dbReference type="PANTHER" id="PTHR43654:SF1">
    <property type="entry name" value="ISOPENTENYL PHOSPHATE KINASE"/>
    <property type="match status" value="1"/>
</dbReference>
<keyword evidence="6" id="KW-0418">Kinase</keyword>
<feature type="binding site" evidence="10">
    <location>
        <position position="226"/>
    </location>
    <ligand>
        <name>ATP</name>
        <dbReference type="ChEBI" id="CHEBI:30616"/>
    </ligand>
</feature>
<evidence type="ECO:0000256" key="8">
    <source>
        <dbReference type="ARBA" id="ARBA00023229"/>
    </source>
</evidence>
<accession>A0A0G1TG12</accession>
<dbReference type="Proteomes" id="UP000034212">
    <property type="component" value="Unassembled WGS sequence"/>
</dbReference>
<dbReference type="Gene3D" id="3.40.1160.10">
    <property type="entry name" value="Acetylglutamate kinase-like"/>
    <property type="match status" value="1"/>
</dbReference>
<evidence type="ECO:0000259" key="12">
    <source>
        <dbReference type="Pfam" id="PF00696"/>
    </source>
</evidence>
<name>A0A0G1TG12_9BACT</name>
<reference evidence="13 14" key="1">
    <citation type="journal article" date="2015" name="Nature">
        <title>rRNA introns, odd ribosomes, and small enigmatic genomes across a large radiation of phyla.</title>
        <authorList>
            <person name="Brown C.T."/>
            <person name="Hug L.A."/>
            <person name="Thomas B.C."/>
            <person name="Sharon I."/>
            <person name="Castelle C.J."/>
            <person name="Singh A."/>
            <person name="Wilkins M.J."/>
            <person name="Williams K.H."/>
            <person name="Banfield J.F."/>
        </authorList>
    </citation>
    <scope>NUCLEOTIDE SEQUENCE [LARGE SCALE GENOMIC DNA]</scope>
</reference>
<keyword evidence="5 10" id="KW-0547">Nucleotide-binding</keyword>
<comment type="caution">
    <text evidence="13">The sequence shown here is derived from an EMBL/GenBank/DDBJ whole genome shotgun (WGS) entry which is preliminary data.</text>
</comment>
<evidence type="ECO:0000313" key="13">
    <source>
        <dbReference type="EMBL" id="KKU80757.1"/>
    </source>
</evidence>
<protein>
    <recommendedName>
        <fullName evidence="3">Isopentenyl phosphate kinase</fullName>
        <ecNumber evidence="2">2.7.4.26</ecNumber>
    </recommendedName>
</protein>
<feature type="binding site" evidence="10">
    <location>
        <position position="54"/>
    </location>
    <ligand>
        <name>substrate</name>
    </ligand>
</feature>
<feature type="site" description="Transition state stabilizer" evidence="11">
    <location>
        <position position="20"/>
    </location>
</feature>
<evidence type="ECO:0000256" key="7">
    <source>
        <dbReference type="ARBA" id="ARBA00022840"/>
    </source>
</evidence>
<dbReference type="GO" id="GO:0016301">
    <property type="term" value="F:kinase activity"/>
    <property type="evidence" value="ECO:0007669"/>
    <property type="project" value="UniProtKB-KW"/>
</dbReference>